<dbReference type="Proteomes" id="UP000192247">
    <property type="component" value="Unassembled WGS sequence"/>
</dbReference>
<protein>
    <submittedName>
        <fullName evidence="3">Uncharacterized protein</fullName>
    </submittedName>
</protein>
<organism evidence="3 4">
    <name type="scientific">Tropilaelaps mercedesae</name>
    <dbReference type="NCBI Taxonomy" id="418985"/>
    <lineage>
        <taxon>Eukaryota</taxon>
        <taxon>Metazoa</taxon>
        <taxon>Ecdysozoa</taxon>
        <taxon>Arthropoda</taxon>
        <taxon>Chelicerata</taxon>
        <taxon>Arachnida</taxon>
        <taxon>Acari</taxon>
        <taxon>Parasitiformes</taxon>
        <taxon>Mesostigmata</taxon>
        <taxon>Gamasina</taxon>
        <taxon>Dermanyssoidea</taxon>
        <taxon>Laelapidae</taxon>
        <taxon>Tropilaelaps</taxon>
    </lineage>
</organism>
<proteinExistence type="predicted"/>
<name>A0A1V9XVG1_9ACAR</name>
<sequence length="180" mass="19561">MHHFLLFFTALIATASCQRDPTAVLAPSKEPGEIPYVPPQAPRPPKVALTPLTVDAGKFAQVDLQPNGGPLKVEAPLTKLHVNRQTGDVNLRAGPVALDLDTAKGGKPFGLWLDIPVNVDIPILHGLNEFLHRMKENIDRKPFPPAVLPNADQDSINPITRTFSDPTPASEPNEQNLIQL</sequence>
<evidence type="ECO:0000256" key="1">
    <source>
        <dbReference type="SAM" id="MobiDB-lite"/>
    </source>
</evidence>
<dbReference type="AlphaFoldDB" id="A0A1V9XVG1"/>
<evidence type="ECO:0000313" key="3">
    <source>
        <dbReference type="EMBL" id="OQR77469.1"/>
    </source>
</evidence>
<evidence type="ECO:0000313" key="4">
    <source>
        <dbReference type="Proteomes" id="UP000192247"/>
    </source>
</evidence>
<dbReference type="InParanoid" id="A0A1V9XVG1"/>
<feature type="signal peptide" evidence="2">
    <location>
        <begin position="1"/>
        <end position="17"/>
    </location>
</feature>
<accession>A0A1V9XVG1</accession>
<comment type="caution">
    <text evidence="3">The sequence shown here is derived from an EMBL/GenBank/DDBJ whole genome shotgun (WGS) entry which is preliminary data.</text>
</comment>
<feature type="chain" id="PRO_5012348037" evidence="2">
    <location>
        <begin position="18"/>
        <end position="180"/>
    </location>
</feature>
<keyword evidence="4" id="KW-1185">Reference proteome</keyword>
<dbReference type="EMBL" id="MNPL01003484">
    <property type="protein sequence ID" value="OQR77469.1"/>
    <property type="molecule type" value="Genomic_DNA"/>
</dbReference>
<reference evidence="3 4" key="1">
    <citation type="journal article" date="2017" name="Gigascience">
        <title>Draft genome of the honey bee ectoparasitic mite, Tropilaelaps mercedesae, is shaped by the parasitic life history.</title>
        <authorList>
            <person name="Dong X."/>
            <person name="Armstrong S.D."/>
            <person name="Xia D."/>
            <person name="Makepeace B.L."/>
            <person name="Darby A.C."/>
            <person name="Kadowaki T."/>
        </authorList>
    </citation>
    <scope>NUCLEOTIDE SEQUENCE [LARGE SCALE GENOMIC DNA]</scope>
    <source>
        <strain evidence="3">Wuxi-XJTLU</strain>
    </source>
</reference>
<gene>
    <name evidence="3" type="ORF">BIW11_02903</name>
</gene>
<evidence type="ECO:0000256" key="2">
    <source>
        <dbReference type="SAM" id="SignalP"/>
    </source>
</evidence>
<dbReference type="OrthoDB" id="10471671at2759"/>
<feature type="compositionally biased region" description="Polar residues" evidence="1">
    <location>
        <begin position="152"/>
        <end position="180"/>
    </location>
</feature>
<feature type="region of interest" description="Disordered" evidence="1">
    <location>
        <begin position="146"/>
        <end position="180"/>
    </location>
</feature>
<keyword evidence="2" id="KW-0732">Signal</keyword>